<dbReference type="RefSeq" id="XP_040779602.1">
    <property type="nucleotide sequence ID" value="XM_040925484.1"/>
</dbReference>
<dbReference type="EMBL" id="MU032345">
    <property type="protein sequence ID" value="KAF3768641.1"/>
    <property type="molecule type" value="Genomic_DNA"/>
</dbReference>
<dbReference type="GeneID" id="63842613"/>
<proteinExistence type="predicted"/>
<accession>A0A9P4Y8V8</accession>
<evidence type="ECO:0000313" key="2">
    <source>
        <dbReference type="Proteomes" id="UP000803844"/>
    </source>
</evidence>
<evidence type="ECO:0000313" key="1">
    <source>
        <dbReference type="EMBL" id="KAF3768641.1"/>
    </source>
</evidence>
<protein>
    <submittedName>
        <fullName evidence="1">Uncharacterized protein</fullName>
    </submittedName>
</protein>
<sequence length="263" mass="29413">MILLVVQQAMLSPRTLPPVCERPPAQFTSATHPDDEYNVQREQNRYEGLHANIHGACTYKAPVELPTINHFSKTLREVETSKTVVSKWNSPWAATHRLHALRAVTPSVPNRRIHSPSPSRGALLPEQALHSTTTTPPQGSAGVTEKAMHCTWTPSSHYRPEPSLTCYAHRQIAPLTMVRSLKVSRPDRHVIITLGVKNRTRSVSMQYCFTTRGGSRVIRVRVVVQPLDDISASVPVILSVCYYDHGHTPCSQIQQTQKKHITT</sequence>
<dbReference type="AlphaFoldDB" id="A0A9P4Y8V8"/>
<keyword evidence="2" id="KW-1185">Reference proteome</keyword>
<comment type="caution">
    <text evidence="1">The sequence shown here is derived from an EMBL/GenBank/DDBJ whole genome shotgun (WGS) entry which is preliminary data.</text>
</comment>
<organism evidence="1 2">
    <name type="scientific">Cryphonectria parasitica (strain ATCC 38755 / EP155)</name>
    <dbReference type="NCBI Taxonomy" id="660469"/>
    <lineage>
        <taxon>Eukaryota</taxon>
        <taxon>Fungi</taxon>
        <taxon>Dikarya</taxon>
        <taxon>Ascomycota</taxon>
        <taxon>Pezizomycotina</taxon>
        <taxon>Sordariomycetes</taxon>
        <taxon>Sordariomycetidae</taxon>
        <taxon>Diaporthales</taxon>
        <taxon>Cryphonectriaceae</taxon>
        <taxon>Cryphonectria-Endothia species complex</taxon>
        <taxon>Cryphonectria</taxon>
    </lineage>
</organism>
<gene>
    <name evidence="1" type="ORF">M406DRAFT_71627</name>
</gene>
<reference evidence="1" key="1">
    <citation type="journal article" date="2020" name="Phytopathology">
        <title>Genome sequence of the chestnut blight fungus Cryphonectria parasitica EP155: A fundamental resource for an archetypical invasive plant pathogen.</title>
        <authorList>
            <person name="Crouch J.A."/>
            <person name="Dawe A."/>
            <person name="Aerts A."/>
            <person name="Barry K."/>
            <person name="Churchill A.C.L."/>
            <person name="Grimwood J."/>
            <person name="Hillman B."/>
            <person name="Milgroom M.G."/>
            <person name="Pangilinan J."/>
            <person name="Smith M."/>
            <person name="Salamov A."/>
            <person name="Schmutz J."/>
            <person name="Yadav J."/>
            <person name="Grigoriev I.V."/>
            <person name="Nuss D."/>
        </authorList>
    </citation>
    <scope>NUCLEOTIDE SEQUENCE</scope>
    <source>
        <strain evidence="1">EP155</strain>
    </source>
</reference>
<name>A0A9P4Y8V8_CRYP1</name>
<dbReference type="Proteomes" id="UP000803844">
    <property type="component" value="Unassembled WGS sequence"/>
</dbReference>